<evidence type="ECO:0000313" key="2">
    <source>
        <dbReference type="Proteomes" id="UP001237642"/>
    </source>
</evidence>
<dbReference type="EMBL" id="JAUIZM010000001">
    <property type="protein sequence ID" value="KAK1400709.1"/>
    <property type="molecule type" value="Genomic_DNA"/>
</dbReference>
<gene>
    <name evidence="1" type="ORF">POM88_000314</name>
</gene>
<keyword evidence="2" id="KW-1185">Reference proteome</keyword>
<sequence length="287" mass="31763">MGSGKKGKPAAVMDEDSVFATVPSRTEVEKAISELQRYKLETNNTISHVLHVFYMCFTRKIEIVYSRINTLGPRSIHLNSDLYAKMGSGKPAAVIDEDSAFATVPSGTEVEKAISELQSFLDGDAGSSPPSSERNRLIQMLNNDEITQSSGYRRVQEAYHLLRTDSTVRKVVLSISSDKAVWDALLSNKAVQDLRGSLKQARISDEELDWAATTLRWILKILMSIFAELMAKFGLLIGKMVQKANVGNLSSEVVKNFDGRLEIMLLLSVVTLIIVVVTRSQEVPPNK</sequence>
<comment type="caution">
    <text evidence="1">The sequence shown here is derived from an EMBL/GenBank/DDBJ whole genome shotgun (WGS) entry which is preliminary data.</text>
</comment>
<dbReference type="PANTHER" id="PTHR33625:SF2">
    <property type="entry name" value="POST-SET DOMAIN-CONTAINING PROTEIN"/>
    <property type="match status" value="1"/>
</dbReference>
<dbReference type="AlphaFoldDB" id="A0AAD8JC27"/>
<dbReference type="Proteomes" id="UP001237642">
    <property type="component" value="Unassembled WGS sequence"/>
</dbReference>
<evidence type="ECO:0000313" key="1">
    <source>
        <dbReference type="EMBL" id="KAK1400709.1"/>
    </source>
</evidence>
<evidence type="ECO:0008006" key="3">
    <source>
        <dbReference type="Google" id="ProtNLM"/>
    </source>
</evidence>
<protein>
    <recommendedName>
        <fullName evidence="3">Transmembrane protein</fullName>
    </recommendedName>
</protein>
<reference evidence="1" key="2">
    <citation type="submission" date="2023-05" db="EMBL/GenBank/DDBJ databases">
        <authorList>
            <person name="Schelkunov M.I."/>
        </authorList>
    </citation>
    <scope>NUCLEOTIDE SEQUENCE</scope>
    <source>
        <strain evidence="1">Hsosn_3</strain>
        <tissue evidence="1">Leaf</tissue>
    </source>
</reference>
<organism evidence="1 2">
    <name type="scientific">Heracleum sosnowskyi</name>
    <dbReference type="NCBI Taxonomy" id="360622"/>
    <lineage>
        <taxon>Eukaryota</taxon>
        <taxon>Viridiplantae</taxon>
        <taxon>Streptophyta</taxon>
        <taxon>Embryophyta</taxon>
        <taxon>Tracheophyta</taxon>
        <taxon>Spermatophyta</taxon>
        <taxon>Magnoliopsida</taxon>
        <taxon>eudicotyledons</taxon>
        <taxon>Gunneridae</taxon>
        <taxon>Pentapetalae</taxon>
        <taxon>asterids</taxon>
        <taxon>campanulids</taxon>
        <taxon>Apiales</taxon>
        <taxon>Apiaceae</taxon>
        <taxon>Apioideae</taxon>
        <taxon>apioid superclade</taxon>
        <taxon>Tordylieae</taxon>
        <taxon>Tordyliinae</taxon>
        <taxon>Heracleum</taxon>
    </lineage>
</organism>
<accession>A0AAD8JC27</accession>
<reference evidence="1" key="1">
    <citation type="submission" date="2023-02" db="EMBL/GenBank/DDBJ databases">
        <title>Genome of toxic invasive species Heracleum sosnowskyi carries increased number of genes despite the absence of recent whole-genome duplications.</title>
        <authorList>
            <person name="Schelkunov M."/>
            <person name="Shtratnikova V."/>
            <person name="Makarenko M."/>
            <person name="Klepikova A."/>
            <person name="Omelchenko D."/>
            <person name="Novikova G."/>
            <person name="Obukhova E."/>
            <person name="Bogdanov V."/>
            <person name="Penin A."/>
            <person name="Logacheva M."/>
        </authorList>
    </citation>
    <scope>NUCLEOTIDE SEQUENCE</scope>
    <source>
        <strain evidence="1">Hsosn_3</strain>
        <tissue evidence="1">Leaf</tissue>
    </source>
</reference>
<proteinExistence type="predicted"/>
<dbReference type="PANTHER" id="PTHR33625">
    <property type="entry name" value="OS08G0179900 PROTEIN"/>
    <property type="match status" value="1"/>
</dbReference>
<name>A0AAD8JC27_9APIA</name>